<evidence type="ECO:0000313" key="2">
    <source>
        <dbReference type="EMBL" id="BAY85414.1"/>
    </source>
</evidence>
<feature type="transmembrane region" description="Helical" evidence="1">
    <location>
        <begin position="213"/>
        <end position="244"/>
    </location>
</feature>
<accession>A0A1Z4LW26</accession>
<organism evidence="2 3">
    <name type="scientific">Calothrix parasitica NIES-267</name>
    <dbReference type="NCBI Taxonomy" id="1973488"/>
    <lineage>
        <taxon>Bacteria</taxon>
        <taxon>Bacillati</taxon>
        <taxon>Cyanobacteriota</taxon>
        <taxon>Cyanophyceae</taxon>
        <taxon>Nostocales</taxon>
        <taxon>Calotrichaceae</taxon>
        <taxon>Calothrix</taxon>
    </lineage>
</organism>
<evidence type="ECO:0008006" key="4">
    <source>
        <dbReference type="Google" id="ProtNLM"/>
    </source>
</evidence>
<feature type="transmembrane region" description="Helical" evidence="1">
    <location>
        <begin position="180"/>
        <end position="201"/>
    </location>
</feature>
<dbReference type="AlphaFoldDB" id="A0A1Z4LW26"/>
<dbReference type="OrthoDB" id="416237at2"/>
<name>A0A1Z4LW26_9CYAN</name>
<keyword evidence="1" id="KW-0812">Transmembrane</keyword>
<protein>
    <recommendedName>
        <fullName evidence="4">Glycosyltransferase RgtA/B/C/D-like domain-containing protein</fullName>
    </recommendedName>
</protein>
<feature type="transmembrane region" description="Helical" evidence="1">
    <location>
        <begin position="397"/>
        <end position="415"/>
    </location>
</feature>
<feature type="transmembrane region" description="Helical" evidence="1">
    <location>
        <begin position="124"/>
        <end position="147"/>
    </location>
</feature>
<keyword evidence="1" id="KW-0472">Membrane</keyword>
<reference evidence="2 3" key="1">
    <citation type="submission" date="2017-06" db="EMBL/GenBank/DDBJ databases">
        <title>Genome sequencing of cyanobaciteial culture collection at National Institute for Environmental Studies (NIES).</title>
        <authorList>
            <person name="Hirose Y."/>
            <person name="Shimura Y."/>
            <person name="Fujisawa T."/>
            <person name="Nakamura Y."/>
            <person name="Kawachi M."/>
        </authorList>
    </citation>
    <scope>NUCLEOTIDE SEQUENCE [LARGE SCALE GENOMIC DNA]</scope>
    <source>
        <strain evidence="2 3">NIES-267</strain>
    </source>
</reference>
<dbReference type="Proteomes" id="UP000218418">
    <property type="component" value="Chromosome"/>
</dbReference>
<keyword evidence="3" id="KW-1185">Reference proteome</keyword>
<evidence type="ECO:0000313" key="3">
    <source>
        <dbReference type="Proteomes" id="UP000218418"/>
    </source>
</evidence>
<feature type="transmembrane region" description="Helical" evidence="1">
    <location>
        <begin position="256"/>
        <end position="277"/>
    </location>
</feature>
<proteinExistence type="predicted"/>
<keyword evidence="1" id="KW-1133">Transmembrane helix</keyword>
<dbReference type="EMBL" id="AP018227">
    <property type="protein sequence ID" value="BAY85414.1"/>
    <property type="molecule type" value="Genomic_DNA"/>
</dbReference>
<feature type="transmembrane region" description="Helical" evidence="1">
    <location>
        <begin position="326"/>
        <end position="350"/>
    </location>
</feature>
<evidence type="ECO:0000256" key="1">
    <source>
        <dbReference type="SAM" id="Phobius"/>
    </source>
</evidence>
<feature type="transmembrane region" description="Helical" evidence="1">
    <location>
        <begin position="21"/>
        <end position="37"/>
    </location>
</feature>
<feature type="transmembrane region" description="Helical" evidence="1">
    <location>
        <begin position="435"/>
        <end position="456"/>
    </location>
</feature>
<gene>
    <name evidence="2" type="ORF">NIES267_49140</name>
</gene>
<sequence>MQFKNKIVNSSQKEENSFNQLILLSIWILVGTILRFTNLSRKPPWIDEFATIVFSLGNSFQVIPLNEIISLDTLLQPLQINPNFGVQEVLQKLLTEDIHPPVYFVLSHWWISLWSRQDFLNPDLIFTARSISAIFGILAIPSIYGLAWLSFRSALVAQLAAAFMTVSPYGIFLSQEARHYTLGSLWVIASLCCLVVAVRYIQQQKSLPISIAILWFAINALGISTHYFFSLILCGEAIVLIKYWLKPESRITNFKLWWTVYAAVIGTIATGLFWLNLFLDNRYTGQLTQWIKNDNPNFLSLLNPIFQSLAGWITIISLLPVESYNIGTVIASGLVMIIFFIWAIPIFIRNYKIQYSSSNNRLMIQTFTGVLLTVIALFFIITYFFGIDITRGARYNFVYFPVVILLLGVILAGFWNQNKSISPVFPRFQINGKTAVTLIWIMGFLSGITVISNLGYQKYYQPDLLVPIIEKISEKKPVLIATTHRSLAQTGEIMGIAKQLQASNSQVNAQFLLIPENQKSDAATKKLIEEIQPLPRPFDLWLTNFRTVKKNSLAALPSCIPDTQNLPGVDGYEYKIFHCNN</sequence>
<feature type="transmembrane region" description="Helical" evidence="1">
    <location>
        <begin position="298"/>
        <end position="320"/>
    </location>
</feature>
<feature type="transmembrane region" description="Helical" evidence="1">
    <location>
        <begin position="154"/>
        <end position="174"/>
    </location>
</feature>
<feature type="transmembrane region" description="Helical" evidence="1">
    <location>
        <begin position="362"/>
        <end position="385"/>
    </location>
</feature>